<dbReference type="InterPro" id="IPR036817">
    <property type="entry name" value="Transthyretin/HIU_hydrolase_sf"/>
</dbReference>
<feature type="domain" description="Transthyretin/hydroxyisourate hydrolase" evidence="1">
    <location>
        <begin position="4"/>
        <end position="113"/>
    </location>
</feature>
<proteinExistence type="predicted"/>
<dbReference type="GO" id="GO:0006144">
    <property type="term" value="P:purine nucleobase metabolic process"/>
    <property type="evidence" value="ECO:0007669"/>
    <property type="project" value="TreeGrafter"/>
</dbReference>
<protein>
    <recommendedName>
        <fullName evidence="1">Transthyretin/hydroxyisourate hydrolase domain-containing protein</fullName>
    </recommendedName>
</protein>
<evidence type="ECO:0000313" key="2">
    <source>
        <dbReference type="EMBL" id="SVA28165.1"/>
    </source>
</evidence>
<gene>
    <name evidence="2" type="ORF">METZ01_LOCUS81019</name>
</gene>
<sequence>MAILSTHTLDSVSGNSATNVRVQLFRLLGDCEKELVFDTRTNQEGRLSETFESAGSEVENYELVFHSGDYLEQHNRQAANPVMDSVVIRLNVRDFERRYHIPLLIAPHNYTVWWSGTPEA</sequence>
<accession>A0A381UJ32</accession>
<dbReference type="Gene3D" id="2.60.40.180">
    <property type="entry name" value="Transthyretin/hydroxyisourate hydrolase domain"/>
    <property type="match status" value="1"/>
</dbReference>
<evidence type="ECO:0000259" key="1">
    <source>
        <dbReference type="Pfam" id="PF00576"/>
    </source>
</evidence>
<organism evidence="2">
    <name type="scientific">marine metagenome</name>
    <dbReference type="NCBI Taxonomy" id="408172"/>
    <lineage>
        <taxon>unclassified sequences</taxon>
        <taxon>metagenomes</taxon>
        <taxon>ecological metagenomes</taxon>
    </lineage>
</organism>
<dbReference type="EMBL" id="UINC01006543">
    <property type="protein sequence ID" value="SVA28165.1"/>
    <property type="molecule type" value="Genomic_DNA"/>
</dbReference>
<dbReference type="InterPro" id="IPR023416">
    <property type="entry name" value="Transthyretin/HIU_hydrolase_d"/>
</dbReference>
<dbReference type="PANTHER" id="PTHR10395">
    <property type="entry name" value="URICASE AND TRANSTHYRETIN-RELATED"/>
    <property type="match status" value="1"/>
</dbReference>
<dbReference type="AlphaFoldDB" id="A0A381UJ32"/>
<dbReference type="Pfam" id="PF00576">
    <property type="entry name" value="Transthyretin"/>
    <property type="match status" value="1"/>
</dbReference>
<reference evidence="2" key="1">
    <citation type="submission" date="2018-05" db="EMBL/GenBank/DDBJ databases">
        <authorList>
            <person name="Lanie J.A."/>
            <person name="Ng W.-L."/>
            <person name="Kazmierczak K.M."/>
            <person name="Andrzejewski T.M."/>
            <person name="Davidsen T.M."/>
            <person name="Wayne K.J."/>
            <person name="Tettelin H."/>
            <person name="Glass J.I."/>
            <person name="Rusch D."/>
            <person name="Podicherti R."/>
            <person name="Tsui H.-C.T."/>
            <person name="Winkler M.E."/>
        </authorList>
    </citation>
    <scope>NUCLEOTIDE SEQUENCE</scope>
</reference>
<name>A0A381UJ32_9ZZZZ</name>
<dbReference type="PANTHER" id="PTHR10395:SF7">
    <property type="entry name" value="5-HYDROXYISOURATE HYDROLASE"/>
    <property type="match status" value="1"/>
</dbReference>
<dbReference type="SUPFAM" id="SSF49472">
    <property type="entry name" value="Transthyretin (synonym: prealbumin)"/>
    <property type="match status" value="1"/>
</dbReference>